<keyword evidence="5" id="KW-0472">Membrane</keyword>
<comment type="subcellular location">
    <subcellularLocation>
        <location evidence="1">Membrane</location>
        <topology evidence="1">Lipid-anchor</topology>
    </subcellularLocation>
</comment>
<evidence type="ECO:0000256" key="6">
    <source>
        <dbReference type="ARBA" id="ARBA00023139"/>
    </source>
</evidence>
<dbReference type="InterPro" id="IPR008844">
    <property type="entry name" value="Spore_GerAC-like"/>
</dbReference>
<evidence type="ECO:0000256" key="5">
    <source>
        <dbReference type="ARBA" id="ARBA00023136"/>
    </source>
</evidence>
<evidence type="ECO:0000256" key="2">
    <source>
        <dbReference type="ARBA" id="ARBA00007886"/>
    </source>
</evidence>
<evidence type="ECO:0000256" key="4">
    <source>
        <dbReference type="ARBA" id="ARBA00022729"/>
    </source>
</evidence>
<keyword evidence="6" id="KW-0564">Palmitate</keyword>
<accession>A0A1I0CVU3</accession>
<dbReference type="OrthoDB" id="9816067at2"/>
<dbReference type="Pfam" id="PF25198">
    <property type="entry name" value="Spore_GerAC_N"/>
    <property type="match status" value="1"/>
</dbReference>
<dbReference type="RefSeq" id="WP_090442489.1">
    <property type="nucleotide sequence ID" value="NZ_FOHU01000006.1"/>
</dbReference>
<sequence>MKKIILLVLVLLQIITLSGCWNNREINDMVIALAFGIDMTEEKEIQLTVQTVIPRKLGQDGAEGNATVTYTEVGSTFFEAIRKLTTVSSHKIYIGHIQLIVFGESVAKDGIQKIIDFLERDHEFRRQAVPVVTKDMSAKELLEIGSIYEALPAVHIVNMIRNNDAVGFSRNMILLDLFEEYNSLGNHLVMGLIAKRGVDVPQHVKGLRVQGAAVFSGERLVGFLNSYETRGYLWVVDELDSLILVVPHKEDPEKLVSLETIRTQSKMDVAIIDNEILLKVVIKEEGNIGGKQGPYDQTDVAGIRYLEKEKEKLITHEVTDVFDIAQNQFKVDFFGFGTLIHKKYPQLWKEIEEDWDEIFTKCPVEIKVETKIRGTGQIFAPSSSE</sequence>
<dbReference type="InterPro" id="IPR057336">
    <property type="entry name" value="GerAC_N"/>
</dbReference>
<keyword evidence="4" id="KW-0732">Signal</keyword>
<dbReference type="Gene3D" id="6.20.190.10">
    <property type="entry name" value="Nutrient germinant receptor protein C, domain 1"/>
    <property type="match status" value="1"/>
</dbReference>
<gene>
    <name evidence="10" type="ORF">SAMN05660297_01783</name>
</gene>
<protein>
    <submittedName>
        <fullName evidence="10">Spore germination protein KC</fullName>
    </submittedName>
</protein>
<comment type="similarity">
    <text evidence="2">Belongs to the GerABKC lipoprotein family.</text>
</comment>
<evidence type="ECO:0000259" key="9">
    <source>
        <dbReference type="Pfam" id="PF25198"/>
    </source>
</evidence>
<dbReference type="AlphaFoldDB" id="A0A1I0CVU3"/>
<dbReference type="InterPro" id="IPR038501">
    <property type="entry name" value="Spore_GerAC_C_sf"/>
</dbReference>
<dbReference type="PROSITE" id="PS51257">
    <property type="entry name" value="PROKAR_LIPOPROTEIN"/>
    <property type="match status" value="1"/>
</dbReference>
<evidence type="ECO:0000313" key="11">
    <source>
        <dbReference type="Proteomes" id="UP000199568"/>
    </source>
</evidence>
<keyword evidence="11" id="KW-1185">Reference proteome</keyword>
<feature type="domain" description="Spore germination GerAC-like C-terminal" evidence="8">
    <location>
        <begin position="210"/>
        <end position="376"/>
    </location>
</feature>
<dbReference type="Proteomes" id="UP000199568">
    <property type="component" value="Unassembled WGS sequence"/>
</dbReference>
<dbReference type="NCBIfam" id="TIGR02887">
    <property type="entry name" value="spore_ger_x_C"/>
    <property type="match status" value="1"/>
</dbReference>
<dbReference type="GO" id="GO:0009847">
    <property type="term" value="P:spore germination"/>
    <property type="evidence" value="ECO:0007669"/>
    <property type="project" value="InterPro"/>
</dbReference>
<proteinExistence type="inferred from homology"/>
<feature type="domain" description="Spore germination protein N-terminal" evidence="9">
    <location>
        <begin position="23"/>
        <end position="193"/>
    </location>
</feature>
<dbReference type="InterPro" id="IPR046953">
    <property type="entry name" value="Spore_GerAC-like_C"/>
</dbReference>
<evidence type="ECO:0000313" key="10">
    <source>
        <dbReference type="EMBL" id="SET23688.1"/>
    </source>
</evidence>
<evidence type="ECO:0000256" key="3">
    <source>
        <dbReference type="ARBA" id="ARBA00022544"/>
    </source>
</evidence>
<keyword evidence="3" id="KW-0309">Germination</keyword>
<dbReference type="Gene3D" id="3.30.300.210">
    <property type="entry name" value="Nutrient germinant receptor protein C, domain 3"/>
    <property type="match status" value="1"/>
</dbReference>
<name>A0A1I0CVU3_9FIRM</name>
<dbReference type="Pfam" id="PF05504">
    <property type="entry name" value="Spore_GerAC"/>
    <property type="match status" value="1"/>
</dbReference>
<dbReference type="PANTHER" id="PTHR35789:SF1">
    <property type="entry name" value="SPORE GERMINATION PROTEIN B3"/>
    <property type="match status" value="1"/>
</dbReference>
<dbReference type="GO" id="GO:0016020">
    <property type="term" value="C:membrane"/>
    <property type="evidence" value="ECO:0007669"/>
    <property type="project" value="UniProtKB-SubCell"/>
</dbReference>
<evidence type="ECO:0000256" key="7">
    <source>
        <dbReference type="ARBA" id="ARBA00023288"/>
    </source>
</evidence>
<reference evidence="10 11" key="1">
    <citation type="submission" date="2016-10" db="EMBL/GenBank/DDBJ databases">
        <authorList>
            <person name="de Groot N.N."/>
        </authorList>
    </citation>
    <scope>NUCLEOTIDE SEQUENCE [LARGE SCALE GENOMIC DNA]</scope>
    <source>
        <strain evidence="10 11">DSM 18979</strain>
    </source>
</reference>
<keyword evidence="7" id="KW-0449">Lipoprotein</keyword>
<evidence type="ECO:0000259" key="8">
    <source>
        <dbReference type="Pfam" id="PF05504"/>
    </source>
</evidence>
<organism evidence="10 11">
    <name type="scientific">Natronincola peptidivorans</name>
    <dbReference type="NCBI Taxonomy" id="426128"/>
    <lineage>
        <taxon>Bacteria</taxon>
        <taxon>Bacillati</taxon>
        <taxon>Bacillota</taxon>
        <taxon>Clostridia</taxon>
        <taxon>Peptostreptococcales</taxon>
        <taxon>Natronincolaceae</taxon>
        <taxon>Natronincola</taxon>
    </lineage>
</organism>
<evidence type="ECO:0000256" key="1">
    <source>
        <dbReference type="ARBA" id="ARBA00004635"/>
    </source>
</evidence>
<dbReference type="PANTHER" id="PTHR35789">
    <property type="entry name" value="SPORE GERMINATION PROTEIN B3"/>
    <property type="match status" value="1"/>
</dbReference>
<dbReference type="STRING" id="426128.SAMN05660297_01783"/>
<dbReference type="EMBL" id="FOHU01000006">
    <property type="protein sequence ID" value="SET23688.1"/>
    <property type="molecule type" value="Genomic_DNA"/>
</dbReference>